<dbReference type="AlphaFoldDB" id="A0A7J4JYZ3"/>
<dbReference type="SUPFAM" id="SSF55205">
    <property type="entry name" value="EPT/RTPC-like"/>
    <property type="match status" value="1"/>
</dbReference>
<feature type="binding site" evidence="7">
    <location>
        <position position="346"/>
    </location>
    <ligand>
        <name>phosphoenolpyruvate</name>
        <dbReference type="ChEBI" id="CHEBI:58702"/>
    </ligand>
</feature>
<dbReference type="PROSITE" id="PS00885">
    <property type="entry name" value="EPSP_SYNTHASE_2"/>
    <property type="match status" value="1"/>
</dbReference>
<evidence type="ECO:0000256" key="5">
    <source>
        <dbReference type="ARBA" id="ARBA00023141"/>
    </source>
</evidence>
<comment type="pathway">
    <text evidence="1">Metabolic intermediate biosynthesis; chorismate biosynthesis; chorismate from D-erythrose 4-phosphate and phosphoenolpyruvate: step 6/7.</text>
</comment>
<dbReference type="GO" id="GO:0009073">
    <property type="term" value="P:aromatic amino acid family biosynthetic process"/>
    <property type="evidence" value="ECO:0007669"/>
    <property type="project" value="UniProtKB-KW"/>
</dbReference>
<feature type="binding site" evidence="7">
    <location>
        <position position="94"/>
    </location>
    <ligand>
        <name>phosphoenolpyruvate</name>
        <dbReference type="ChEBI" id="CHEBI:58702"/>
    </ligand>
</feature>
<feature type="binding site" evidence="7">
    <location>
        <position position="416"/>
    </location>
    <ligand>
        <name>phosphoenolpyruvate</name>
        <dbReference type="ChEBI" id="CHEBI:58702"/>
    </ligand>
</feature>
<dbReference type="GO" id="GO:0003866">
    <property type="term" value="F:3-phosphoshikimate 1-carboxyvinyltransferase activity"/>
    <property type="evidence" value="ECO:0007669"/>
    <property type="project" value="UniProtKB-UniRule"/>
</dbReference>
<comment type="function">
    <text evidence="7">Catalyzes the transfer of the enolpyruvyl moiety of phosphoenolpyruvate (PEP) to the 5-hydroxyl of shikimate-3-phosphate (S3P) to produce enolpyruvyl shikimate-3-phosphate and inorganic phosphate.</text>
</comment>
<feature type="binding site" evidence="7">
    <location>
        <position position="21"/>
    </location>
    <ligand>
        <name>phosphoenolpyruvate</name>
        <dbReference type="ChEBI" id="CHEBI:58702"/>
    </ligand>
</feature>
<keyword evidence="3 7" id="KW-0028">Amino-acid biosynthesis</keyword>
<comment type="caution">
    <text evidence="9">The sequence shown here is derived from an EMBL/GenBank/DDBJ whole genome shotgun (WGS) entry which is preliminary data.</text>
</comment>
<comment type="subunit">
    <text evidence="7">Monomer.</text>
</comment>
<comment type="subcellular location">
    <subcellularLocation>
        <location evidence="7">Cytoplasm</location>
    </subcellularLocation>
</comment>
<dbReference type="EMBL" id="DUFW01000033">
    <property type="protein sequence ID" value="HIH21485.1"/>
    <property type="molecule type" value="Genomic_DNA"/>
</dbReference>
<feature type="binding site" evidence="7">
    <location>
        <position position="173"/>
    </location>
    <ligand>
        <name>phosphoenolpyruvate</name>
        <dbReference type="ChEBI" id="CHEBI:58702"/>
    </ligand>
</feature>
<comment type="catalytic activity">
    <reaction evidence="6">
        <text>3-phosphoshikimate + phosphoenolpyruvate = 5-O-(1-carboxyvinyl)-3-phosphoshikimate + phosphate</text>
        <dbReference type="Rhea" id="RHEA:21256"/>
        <dbReference type="ChEBI" id="CHEBI:43474"/>
        <dbReference type="ChEBI" id="CHEBI:57701"/>
        <dbReference type="ChEBI" id="CHEBI:58702"/>
        <dbReference type="ChEBI" id="CHEBI:145989"/>
        <dbReference type="EC" id="2.5.1.19"/>
    </reaction>
    <physiologicalReaction direction="left-to-right" evidence="6">
        <dbReference type="Rhea" id="RHEA:21257"/>
    </physiologicalReaction>
</comment>
<dbReference type="InterPro" id="IPR001986">
    <property type="entry name" value="Enolpyruvate_Tfrase_dom"/>
</dbReference>
<dbReference type="PANTHER" id="PTHR21090:SF5">
    <property type="entry name" value="PENTAFUNCTIONAL AROM POLYPEPTIDE"/>
    <property type="match status" value="1"/>
</dbReference>
<organism evidence="9 11">
    <name type="scientific">Candidatus Iainarchaeum sp</name>
    <dbReference type="NCBI Taxonomy" id="3101447"/>
    <lineage>
        <taxon>Archaea</taxon>
        <taxon>Candidatus Iainarchaeota</taxon>
        <taxon>Candidatus Iainarchaeia</taxon>
        <taxon>Candidatus Iainarchaeales</taxon>
        <taxon>Candidatus Iainarchaeaceae</taxon>
        <taxon>Candidatus Iainarchaeum</taxon>
    </lineage>
</organism>
<evidence type="ECO:0000256" key="6">
    <source>
        <dbReference type="ARBA" id="ARBA00044633"/>
    </source>
</evidence>
<dbReference type="PANTHER" id="PTHR21090">
    <property type="entry name" value="AROM/DEHYDROQUINATE SYNTHASE"/>
    <property type="match status" value="1"/>
</dbReference>
<dbReference type="Pfam" id="PF00275">
    <property type="entry name" value="EPSP_synthase"/>
    <property type="match status" value="1"/>
</dbReference>
<evidence type="ECO:0000256" key="7">
    <source>
        <dbReference type="HAMAP-Rule" id="MF_00210"/>
    </source>
</evidence>
<proteinExistence type="inferred from homology"/>
<protein>
    <recommendedName>
        <fullName evidence="7">3-phosphoshikimate 1-carboxyvinyltransferase</fullName>
        <ecNumber evidence="7">2.5.1.19</ecNumber>
    </recommendedName>
    <alternativeName>
        <fullName evidence="7">5-enolpyruvylshikimate-3-phosphate synthase</fullName>
        <shortName evidence="7">EPSP synthase</shortName>
        <shortName evidence="7">EPSPS</shortName>
    </alternativeName>
</protein>
<keyword evidence="5 7" id="KW-0057">Aromatic amino acid biosynthesis</keyword>
<evidence type="ECO:0000256" key="2">
    <source>
        <dbReference type="ARBA" id="ARBA00009948"/>
    </source>
</evidence>
<dbReference type="CDD" id="cd01556">
    <property type="entry name" value="EPSP_synthase"/>
    <property type="match status" value="1"/>
</dbReference>
<dbReference type="GO" id="GO:0008652">
    <property type="term" value="P:amino acid biosynthetic process"/>
    <property type="evidence" value="ECO:0007669"/>
    <property type="project" value="UniProtKB-KW"/>
</dbReference>
<feature type="binding site" evidence="7">
    <location>
        <position position="173"/>
    </location>
    <ligand>
        <name>3-phosphoshikimate</name>
        <dbReference type="ChEBI" id="CHEBI:145989"/>
    </ligand>
</feature>
<feature type="binding site" evidence="7">
    <location>
        <position position="171"/>
    </location>
    <ligand>
        <name>3-phosphoshikimate</name>
        <dbReference type="ChEBI" id="CHEBI:145989"/>
    </ligand>
</feature>
<dbReference type="InterPro" id="IPR006264">
    <property type="entry name" value="EPSP_synthase"/>
</dbReference>
<reference evidence="10 11" key="1">
    <citation type="journal article" date="2020" name="bioRxiv">
        <title>A rank-normalized archaeal taxonomy based on genome phylogeny resolves widespread incomplete and uneven classifications.</title>
        <authorList>
            <person name="Rinke C."/>
            <person name="Chuvochina M."/>
            <person name="Mussig A.J."/>
            <person name="Chaumeil P.-A."/>
            <person name="Waite D.W."/>
            <person name="Whitman W.B."/>
            <person name="Parks D.H."/>
            <person name="Hugenholtz P."/>
        </authorList>
    </citation>
    <scope>NUCLEOTIDE SEQUENCE [LARGE SCALE GENOMIC DNA]</scope>
    <source>
        <strain evidence="10">UBA10036</strain>
    </source>
</reference>
<sequence>MVREIIPARAISGEVDAPPSKAHTLRAIIIGALAQGSTIIKRGLIAEDQIYAIKAMQQFGAKIQVDKKSNTITIQGTAGKPKAPKEAVFVGNSGLTIRFLVSIAGLAKGEDAVILDGVERMRTGRPVQDLLDALIPLGVEAVSINGNGCPPIKVKCGSFKGGITSLAGDKSSQYFSSILVAAPYAKEKTIIKTLGDLSSKPYIDVTIQSMKDFGVEAKNSKYESFEVKTGQSYKGKEISIEGDYSNSAYFFAAAAICGGKVKVNGLRHDSKQGDKFFINALEKMGCKVKRGEDFAELEAGKLKGLGEVDMNDFPDIVMPLAVVAAFAEGKTRITNIAHLKFKESDRISVTVNELRKLGANVEADDSSITITGISEGKNLHGALIDSNNDHRIAMSFAVAGLKVQGISIEKEEAVNKSFPEFFEEIEKIIQR</sequence>
<dbReference type="UniPathway" id="UPA00053">
    <property type="reaction ID" value="UER00089"/>
</dbReference>
<feature type="binding site" evidence="7">
    <location>
        <position position="26"/>
    </location>
    <ligand>
        <name>3-phosphoshikimate</name>
        <dbReference type="ChEBI" id="CHEBI:145989"/>
    </ligand>
</feature>
<comment type="similarity">
    <text evidence="2 7">Belongs to the EPSP synthase family.</text>
</comment>
<comment type="caution">
    <text evidence="7">Lacks conserved residue(s) required for the propagation of feature annotation.</text>
</comment>
<dbReference type="EMBL" id="DUFJ01000066">
    <property type="protein sequence ID" value="HIH33156.1"/>
    <property type="molecule type" value="Genomic_DNA"/>
</dbReference>
<evidence type="ECO:0000259" key="8">
    <source>
        <dbReference type="Pfam" id="PF00275"/>
    </source>
</evidence>
<dbReference type="GO" id="GO:0009423">
    <property type="term" value="P:chorismate biosynthetic process"/>
    <property type="evidence" value="ECO:0007669"/>
    <property type="project" value="UniProtKB-UniRule"/>
</dbReference>
<feature type="binding site" evidence="7">
    <location>
        <position position="342"/>
    </location>
    <ligand>
        <name>3-phosphoshikimate</name>
        <dbReference type="ChEBI" id="CHEBI:145989"/>
    </ligand>
</feature>
<dbReference type="Proteomes" id="UP000590964">
    <property type="component" value="Unassembled WGS sequence"/>
</dbReference>
<feature type="active site" description="Proton acceptor" evidence="7">
    <location>
        <position position="315"/>
    </location>
</feature>
<feature type="binding site" evidence="7">
    <location>
        <position position="315"/>
    </location>
    <ligand>
        <name>3-phosphoshikimate</name>
        <dbReference type="ChEBI" id="CHEBI:145989"/>
    </ligand>
</feature>
<dbReference type="EC" id="2.5.1.19" evidence="7"/>
<dbReference type="GO" id="GO:0005737">
    <property type="term" value="C:cytoplasm"/>
    <property type="evidence" value="ECO:0007669"/>
    <property type="project" value="UniProtKB-SubCell"/>
</dbReference>
<evidence type="ECO:0000313" key="10">
    <source>
        <dbReference type="EMBL" id="HIH33156.1"/>
    </source>
</evidence>
<evidence type="ECO:0000313" key="9">
    <source>
        <dbReference type="EMBL" id="HIH21485.1"/>
    </source>
</evidence>
<dbReference type="Proteomes" id="UP000527315">
    <property type="component" value="Unassembled WGS sequence"/>
</dbReference>
<feature type="binding site" evidence="7">
    <location>
        <position position="125"/>
    </location>
    <ligand>
        <name>phosphoenolpyruvate</name>
        <dbReference type="ChEBI" id="CHEBI:58702"/>
    </ligand>
</feature>
<dbReference type="InterPro" id="IPR013792">
    <property type="entry name" value="RNA3'P_cycl/enolpyr_Trfase_a/b"/>
</dbReference>
<dbReference type="NCBIfam" id="TIGR01356">
    <property type="entry name" value="aroA"/>
    <property type="match status" value="1"/>
</dbReference>
<feature type="binding site" evidence="7">
    <location>
        <position position="391"/>
    </location>
    <ligand>
        <name>phosphoenolpyruvate</name>
        <dbReference type="ChEBI" id="CHEBI:58702"/>
    </ligand>
</feature>
<feature type="domain" description="Enolpyruvate transferase" evidence="8">
    <location>
        <begin position="9"/>
        <end position="424"/>
    </location>
</feature>
<keyword evidence="7" id="KW-0963">Cytoplasm</keyword>
<evidence type="ECO:0000256" key="1">
    <source>
        <dbReference type="ARBA" id="ARBA00004811"/>
    </source>
</evidence>
<dbReference type="Gene3D" id="3.65.10.10">
    <property type="entry name" value="Enolpyruvate transferase domain"/>
    <property type="match status" value="2"/>
</dbReference>
<keyword evidence="4 7" id="KW-0808">Transferase</keyword>
<dbReference type="InterPro" id="IPR036968">
    <property type="entry name" value="Enolpyruvate_Tfrase_sf"/>
</dbReference>
<evidence type="ECO:0000256" key="3">
    <source>
        <dbReference type="ARBA" id="ARBA00022605"/>
    </source>
</evidence>
<name>A0A7J4JYZ3_9ARCH</name>
<dbReference type="PIRSF" id="PIRSF000505">
    <property type="entry name" value="EPSPS"/>
    <property type="match status" value="1"/>
</dbReference>
<feature type="binding site" evidence="7">
    <location>
        <position position="172"/>
    </location>
    <ligand>
        <name>3-phosphoshikimate</name>
        <dbReference type="ChEBI" id="CHEBI:145989"/>
    </ligand>
</feature>
<accession>A0A7J4JYZ3</accession>
<evidence type="ECO:0000313" key="11">
    <source>
        <dbReference type="Proteomes" id="UP000590964"/>
    </source>
</evidence>
<evidence type="ECO:0000256" key="4">
    <source>
        <dbReference type="ARBA" id="ARBA00022679"/>
    </source>
</evidence>
<gene>
    <name evidence="7 9" type="primary">aroA</name>
    <name evidence="9" type="ORF">HA222_02360</name>
    <name evidence="10" type="ORF">HA227_02790</name>
</gene>
<feature type="binding site" evidence="7">
    <location>
        <position position="199"/>
    </location>
    <ligand>
        <name>3-phosphoshikimate</name>
        <dbReference type="ChEBI" id="CHEBI:145989"/>
    </ligand>
</feature>
<feature type="binding site" evidence="7">
    <location>
        <position position="21"/>
    </location>
    <ligand>
        <name>3-phosphoshikimate</name>
        <dbReference type="ChEBI" id="CHEBI:145989"/>
    </ligand>
</feature>
<dbReference type="InterPro" id="IPR023193">
    <property type="entry name" value="EPSP_synthase_CS"/>
</dbReference>
<dbReference type="HAMAP" id="MF_00210">
    <property type="entry name" value="EPSP_synth"/>
    <property type="match status" value="1"/>
</dbReference>